<dbReference type="AlphaFoldDB" id="A0A8J6BZN6"/>
<reference evidence="3" key="1">
    <citation type="submission" date="2021-05" db="EMBL/GenBank/DDBJ databases">
        <title>A free-living protist that lacks canonical eukaryotic 1 DNA replication and segregation systems.</title>
        <authorList>
            <person name="Salas-Leiva D.E."/>
            <person name="Tromer E.C."/>
            <person name="Curtis B.A."/>
            <person name="Jerlstrom-Hultqvist J."/>
            <person name="Kolisko M."/>
            <person name="Yi Z."/>
            <person name="Salas-Leiva J.S."/>
            <person name="Gallot-Lavallee L."/>
            <person name="Kops G.J.P.L."/>
            <person name="Archibald J.M."/>
            <person name="Simpson A.G.B."/>
            <person name="Roger A.J."/>
        </authorList>
    </citation>
    <scope>NUCLEOTIDE SEQUENCE</scope>
    <source>
        <strain evidence="3">BICM</strain>
    </source>
</reference>
<proteinExistence type="predicted"/>
<comment type="caution">
    <text evidence="3">The sequence shown here is derived from an EMBL/GenBank/DDBJ whole genome shotgun (WGS) entry which is preliminary data.</text>
</comment>
<dbReference type="Gene3D" id="1.10.340.70">
    <property type="match status" value="1"/>
</dbReference>
<dbReference type="InterPro" id="IPR041588">
    <property type="entry name" value="Integrase_H2C2"/>
</dbReference>
<dbReference type="Proteomes" id="UP000717585">
    <property type="component" value="Unassembled WGS sequence"/>
</dbReference>
<accession>A0A8J6BZN6</accession>
<evidence type="ECO:0000256" key="1">
    <source>
        <dbReference type="SAM" id="MobiDB-lite"/>
    </source>
</evidence>
<evidence type="ECO:0000313" key="3">
    <source>
        <dbReference type="EMBL" id="KAG9395706.1"/>
    </source>
</evidence>
<feature type="region of interest" description="Disordered" evidence="1">
    <location>
        <begin position="366"/>
        <end position="440"/>
    </location>
</feature>
<dbReference type="EMBL" id="JAHDYR010000009">
    <property type="protein sequence ID" value="KAG9395706.1"/>
    <property type="molecule type" value="Genomic_DNA"/>
</dbReference>
<name>A0A8J6BZN6_9EUKA</name>
<evidence type="ECO:0000313" key="4">
    <source>
        <dbReference type="Proteomes" id="UP000717585"/>
    </source>
</evidence>
<protein>
    <submittedName>
        <fullName evidence="3">Enzymatic polyprotein</fullName>
    </submittedName>
</protein>
<feature type="domain" description="Integrase zinc-binding" evidence="2">
    <location>
        <begin position="42"/>
        <end position="95"/>
    </location>
</feature>
<keyword evidence="4" id="KW-1185">Reference proteome</keyword>
<dbReference type="Pfam" id="PF17921">
    <property type="entry name" value="Integrase_H2C2"/>
    <property type="match status" value="1"/>
</dbReference>
<gene>
    <name evidence="3" type="ORF">J8273_2912</name>
</gene>
<sequence>MILSDYNPTIVHIEGASNVVVDTLSRALPQTDAEVSALDDSHQHILQGAHNDAVGHHGIRRTVQAIRAGGHNWSGMQSDAKKFIQACPTCQLRRSADTDVPYHSTQPANPFEVMRVEIPDKIRESAQKEWDTIRELLTDYLMEEKGTRTLLLRITNNRDEILRNPNGILGLRDIFYAMTEALDPREDEERRLAEAKENVTIQPGHRDMSKWPSDHKIEEAILQPREQSNIEWDSERDSIEGRETGTFTLTSGYGDEKAVEAIAGEEVWDPTNQGLVTRIAMEQEDGTYKVLIDIRDCRAWQITRFMEEGRDILRLQAPEAPAVWQAAWCKTGVNTEGRGAIRAQGQETPLSNKLVFSDVRARVINATSRRQKRDREEESDNESGAQTSQEEDPKPKVVLTQAEGVSARRGLGAELDQQEEESIPRASEGSASAGSLPEALQSQGQKKLILGSIDFECGDPGSERAGISAVPTEGGLVLVDVETGEVVGHGHGLFYEPNLPANKVDQSRYATWAVTGIPPATFVEVDTGEVPMDYQQHFSRFREWATRLAAKLRDRETRENWKLVLHAKGVHMEKFLLTNEVNGLNMDTRDFF</sequence>
<evidence type="ECO:0000259" key="2">
    <source>
        <dbReference type="Pfam" id="PF17921"/>
    </source>
</evidence>
<organism evidence="3 4">
    <name type="scientific">Carpediemonas membranifera</name>
    <dbReference type="NCBI Taxonomy" id="201153"/>
    <lineage>
        <taxon>Eukaryota</taxon>
        <taxon>Metamonada</taxon>
        <taxon>Carpediemonas-like organisms</taxon>
        <taxon>Carpediemonas</taxon>
    </lineage>
</organism>